<dbReference type="FunFam" id="1.10.10.10:FF:000017">
    <property type="entry name" value="transcription factor RFX3 isoform X1"/>
    <property type="match status" value="1"/>
</dbReference>
<comment type="caution">
    <text evidence="8">The sequence shown here is derived from an EMBL/GenBank/DDBJ whole genome shotgun (WGS) entry which is preliminary data.</text>
</comment>
<dbReference type="InterPro" id="IPR036390">
    <property type="entry name" value="WH_DNA-bd_sf"/>
</dbReference>
<feature type="compositionally biased region" description="Polar residues" evidence="6">
    <location>
        <begin position="238"/>
        <end position="254"/>
    </location>
</feature>
<dbReference type="PANTHER" id="PTHR12619">
    <property type="entry name" value="RFX TRANSCRIPTION FACTOR FAMILY"/>
    <property type="match status" value="1"/>
</dbReference>
<dbReference type="EMBL" id="JBBHLL010000645">
    <property type="protein sequence ID" value="KAK7798981.1"/>
    <property type="molecule type" value="Genomic_DNA"/>
</dbReference>
<accession>A0AAW0HBY6</accession>
<dbReference type="GO" id="GO:0000978">
    <property type="term" value="F:RNA polymerase II cis-regulatory region sequence-specific DNA binding"/>
    <property type="evidence" value="ECO:0007669"/>
    <property type="project" value="TreeGrafter"/>
</dbReference>
<keyword evidence="3" id="KW-0238">DNA-binding</keyword>
<sequence length="1132" mass="121424">MNMVFWSPFLSESNSLCSSLGQGRGKPPYLLSFTVGMATQSYVTELQAAPQASQPPQAPPQALPQPPPPAAPQPPAAATPQPQYVTELQSPPPQTQPPGSQKQYVAELPAAPAPSQPATPAPSPVAQQYIVVTVSEGAMRASETVSEASPSSTASQTGVPTQVVQQVQGSQQRLLVQASVQAKPGHVSPLQLTNIQVPQQRSPVQATNSTSKTAGAPAGTVQQLQVHSVQQSVPVTQERSVVQATPQTKAGPVQQLTVQGLQPVHVAQESSGSQFPARKAEQREPRPTPPPEPPPRPPGPGPACCGEASQLGSPEQPPPHYEPGVEQWVELVGVLPPHLLLPQQRVVFEPLPGLSARASPDLRVRIHRIPQVLVFGTALKVGGGEPRAHSGGSEGGRGGASRPPGRLGPASKPSPGPQAPPLHSEEGGVQQLQQVPVPHVYPSQVQYVEGGDASYSASAIRSSTYPYPETPIYTQPAGTSYYEASGTAPQVSTPATSQTVASSGSVPMYVSGSPIVASSSSSEAGASNSSVGAGGSGGGGSSGSGSGSGGSGGAGTYVIQGGYMLGNASQSYSHTTRASPATVQWLLDNYETAEGVSLPRSTLYCHYLLHCQEQKLEPVNAASFGKLIRSVFMGLRTRRLGTRGNSKYHYYGLRIKASSPLLRLMEDQQHMAMRGQPFSQKQRLKPIQKMEGVANGVAVGQQSTGLSDISAQVQQYQQFLDASRSLPDFVELDLQGKVLPEGVGPGDIKAFQVLYREHCEVGQSDVLSLQAIVDVMVNLQFTLVETLWKTFWRYNLSQPNEAPPLAVHDEAEKRLPRASLVLLSKFQPVLQWTKHCDNVLYQGLVEILIPDVLRPIPSALTQAIRNFAKSLESWLTHAMVNIPEEMLRVKVAAAGAFAQTLRRYTSLNHLAQAARAVLQNTAQINQMLSDLNRVDFANVQEQASWVCRCEDRVVQRLEQDFKVTLQQQNSLEQWAAWLDGVVSQVLKPYQGSSGFPKAAKLFLLKWSFYSSMVIRDLTLRSAASFGSFHLIRLLYDEYMYYLIEHRVAQAKGETPIAVMGEFANLTSSLNPLDPDKDEEEEEEEESEDELPQDISLAAGSESPALGPESLEPPAKLARTDTRGLFVQALPSS</sequence>
<protein>
    <recommendedName>
        <fullName evidence="7">RFX-type winged-helix domain-containing protein</fullName>
    </recommendedName>
</protein>
<gene>
    <name evidence="8" type="ORF">U0070_000368</name>
</gene>
<evidence type="ECO:0000256" key="3">
    <source>
        <dbReference type="ARBA" id="ARBA00023125"/>
    </source>
</evidence>
<feature type="compositionally biased region" description="Pro residues" evidence="6">
    <location>
        <begin position="287"/>
        <end position="301"/>
    </location>
</feature>
<feature type="compositionally biased region" description="Pro residues" evidence="6">
    <location>
        <begin position="56"/>
        <end position="77"/>
    </location>
</feature>
<feature type="compositionally biased region" description="Low complexity" evidence="6">
    <location>
        <begin position="400"/>
        <end position="410"/>
    </location>
</feature>
<feature type="region of interest" description="Disordered" evidence="6">
    <location>
        <begin position="47"/>
        <end position="124"/>
    </location>
</feature>
<dbReference type="InterPro" id="IPR039779">
    <property type="entry name" value="RFX-like"/>
</dbReference>
<dbReference type="InterPro" id="IPR057321">
    <property type="entry name" value="RFX1-4/6/8-like_BCD"/>
</dbReference>
<evidence type="ECO:0000313" key="8">
    <source>
        <dbReference type="EMBL" id="KAK7798981.1"/>
    </source>
</evidence>
<keyword evidence="9" id="KW-1185">Reference proteome</keyword>
<evidence type="ECO:0000256" key="6">
    <source>
        <dbReference type="SAM" id="MobiDB-lite"/>
    </source>
</evidence>
<feature type="region of interest" description="Disordered" evidence="6">
    <location>
        <begin position="381"/>
        <end position="428"/>
    </location>
</feature>
<feature type="compositionally biased region" description="Low complexity" evidence="6">
    <location>
        <begin position="517"/>
        <end position="531"/>
    </location>
</feature>
<dbReference type="GO" id="GO:0005634">
    <property type="term" value="C:nucleus"/>
    <property type="evidence" value="ECO:0007669"/>
    <property type="project" value="UniProtKB-SubCell"/>
</dbReference>
<keyword evidence="5" id="KW-0539">Nucleus</keyword>
<feature type="domain" description="RFX-type winged-helix" evidence="7">
    <location>
        <begin position="582"/>
        <end position="657"/>
    </location>
</feature>
<evidence type="ECO:0000259" key="7">
    <source>
        <dbReference type="PROSITE" id="PS51526"/>
    </source>
</evidence>
<comment type="subcellular location">
    <subcellularLocation>
        <location evidence="1">Nucleus</location>
    </subcellularLocation>
</comment>
<feature type="region of interest" description="Disordered" evidence="6">
    <location>
        <begin position="1067"/>
        <end position="1117"/>
    </location>
</feature>
<dbReference type="SUPFAM" id="SSF46785">
    <property type="entry name" value="Winged helix' DNA-binding domain"/>
    <property type="match status" value="1"/>
</dbReference>
<feature type="region of interest" description="Disordered" evidence="6">
    <location>
        <begin position="266"/>
        <end position="322"/>
    </location>
</feature>
<feature type="compositionally biased region" description="Low complexity" evidence="6">
    <location>
        <begin position="155"/>
        <end position="168"/>
    </location>
</feature>
<evidence type="ECO:0000256" key="4">
    <source>
        <dbReference type="ARBA" id="ARBA00023163"/>
    </source>
</evidence>
<feature type="region of interest" description="Disordered" evidence="6">
    <location>
        <begin position="139"/>
        <end position="168"/>
    </location>
</feature>
<proteinExistence type="predicted"/>
<dbReference type="AlphaFoldDB" id="A0AAW0HBY6"/>
<dbReference type="InterPro" id="IPR003150">
    <property type="entry name" value="DNA-bd_RFX"/>
</dbReference>
<evidence type="ECO:0000256" key="2">
    <source>
        <dbReference type="ARBA" id="ARBA00023015"/>
    </source>
</evidence>
<evidence type="ECO:0000256" key="1">
    <source>
        <dbReference type="ARBA" id="ARBA00004123"/>
    </source>
</evidence>
<evidence type="ECO:0000313" key="9">
    <source>
        <dbReference type="Proteomes" id="UP001488838"/>
    </source>
</evidence>
<feature type="region of interest" description="Disordered" evidence="6">
    <location>
        <begin position="193"/>
        <end position="254"/>
    </location>
</feature>
<keyword evidence="2" id="KW-0805">Transcription regulation</keyword>
<dbReference type="Gene3D" id="1.10.10.10">
    <property type="entry name" value="Winged helix-like DNA-binding domain superfamily/Winged helix DNA-binding domain"/>
    <property type="match status" value="1"/>
</dbReference>
<dbReference type="Proteomes" id="UP001488838">
    <property type="component" value="Unassembled WGS sequence"/>
</dbReference>
<evidence type="ECO:0000256" key="5">
    <source>
        <dbReference type="ARBA" id="ARBA00023242"/>
    </source>
</evidence>
<feature type="compositionally biased region" description="Low complexity" evidence="6">
    <location>
        <begin position="220"/>
        <end position="237"/>
    </location>
</feature>
<organism evidence="8 9">
    <name type="scientific">Myodes glareolus</name>
    <name type="common">Bank vole</name>
    <name type="synonym">Clethrionomys glareolus</name>
    <dbReference type="NCBI Taxonomy" id="447135"/>
    <lineage>
        <taxon>Eukaryota</taxon>
        <taxon>Metazoa</taxon>
        <taxon>Chordata</taxon>
        <taxon>Craniata</taxon>
        <taxon>Vertebrata</taxon>
        <taxon>Euteleostomi</taxon>
        <taxon>Mammalia</taxon>
        <taxon>Eutheria</taxon>
        <taxon>Euarchontoglires</taxon>
        <taxon>Glires</taxon>
        <taxon>Rodentia</taxon>
        <taxon>Myomorpha</taxon>
        <taxon>Muroidea</taxon>
        <taxon>Cricetidae</taxon>
        <taxon>Arvicolinae</taxon>
        <taxon>Myodes</taxon>
    </lineage>
</organism>
<feature type="compositionally biased region" description="Polar residues" evidence="6">
    <location>
        <begin position="143"/>
        <end position="154"/>
    </location>
</feature>
<dbReference type="InterPro" id="IPR036388">
    <property type="entry name" value="WH-like_DNA-bd_sf"/>
</dbReference>
<reference evidence="8 9" key="1">
    <citation type="journal article" date="2023" name="bioRxiv">
        <title>Conserved and derived expression patterns and positive selection on dental genes reveal complex evolutionary context of ever-growing rodent molars.</title>
        <authorList>
            <person name="Calamari Z.T."/>
            <person name="Song A."/>
            <person name="Cohen E."/>
            <person name="Akter M."/>
            <person name="Roy R.D."/>
            <person name="Hallikas O."/>
            <person name="Christensen M.M."/>
            <person name="Li P."/>
            <person name="Marangoni P."/>
            <person name="Jernvall J."/>
            <person name="Klein O.D."/>
        </authorList>
    </citation>
    <scope>NUCLEOTIDE SEQUENCE [LARGE SCALE GENOMIC DNA]</scope>
    <source>
        <strain evidence="8">V071</strain>
    </source>
</reference>
<feature type="compositionally biased region" description="Polar residues" evidence="6">
    <location>
        <begin position="193"/>
        <end position="213"/>
    </location>
</feature>
<feature type="region of interest" description="Disordered" evidence="6">
    <location>
        <begin position="517"/>
        <end position="551"/>
    </location>
</feature>
<dbReference type="PANTHER" id="PTHR12619:SF23">
    <property type="entry name" value="MHC CLASS II REGULATORY FACTOR RFX1"/>
    <property type="match status" value="1"/>
</dbReference>
<feature type="compositionally biased region" description="Gly residues" evidence="6">
    <location>
        <begin position="532"/>
        <end position="551"/>
    </location>
</feature>
<feature type="compositionally biased region" description="Pro residues" evidence="6">
    <location>
        <begin position="111"/>
        <end position="123"/>
    </location>
</feature>
<dbReference type="InterPro" id="IPR007668">
    <property type="entry name" value="RFX1_trans_act"/>
</dbReference>
<dbReference type="GO" id="GO:0000981">
    <property type="term" value="F:DNA-binding transcription factor activity, RNA polymerase II-specific"/>
    <property type="evidence" value="ECO:0007669"/>
    <property type="project" value="TreeGrafter"/>
</dbReference>
<dbReference type="Pfam" id="PF25340">
    <property type="entry name" value="BCD_RFX"/>
    <property type="match status" value="1"/>
</dbReference>
<dbReference type="PROSITE" id="PS51526">
    <property type="entry name" value="RFX_DBD"/>
    <property type="match status" value="1"/>
</dbReference>
<name>A0AAW0HBY6_MYOGA</name>
<dbReference type="Pfam" id="PF04589">
    <property type="entry name" value="RFX1_trans_act"/>
    <property type="match status" value="1"/>
</dbReference>
<feature type="compositionally biased region" description="Acidic residues" evidence="6">
    <location>
        <begin position="1075"/>
        <end position="1091"/>
    </location>
</feature>
<keyword evidence="4" id="KW-0804">Transcription</keyword>
<dbReference type="Pfam" id="PF02257">
    <property type="entry name" value="RFX_DNA_binding"/>
    <property type="match status" value="1"/>
</dbReference>